<proteinExistence type="predicted"/>
<evidence type="ECO:0000313" key="1">
    <source>
        <dbReference type="EMBL" id="APZ93849.1"/>
    </source>
</evidence>
<protein>
    <submittedName>
        <fullName evidence="1">Uncharacterized protein</fullName>
    </submittedName>
</protein>
<sequence>MKALFILVAVAATSYVGYSYSASDGKSCLVCPSTGEPLLTSAESESGACCAFCTAGDEAMLTSVEGEDSAACSEAKSSCCSKGDDAMLTSVSDKECHGNCEKGCCKDKEAAASQEEIVTESAEGEEEVSAVVAETE</sequence>
<evidence type="ECO:0000313" key="2">
    <source>
        <dbReference type="Proteomes" id="UP000187735"/>
    </source>
</evidence>
<gene>
    <name evidence="1" type="ORF">Fuma_03467</name>
</gene>
<organism evidence="1 2">
    <name type="scientific">Fuerstiella marisgermanici</name>
    <dbReference type="NCBI Taxonomy" id="1891926"/>
    <lineage>
        <taxon>Bacteria</taxon>
        <taxon>Pseudomonadati</taxon>
        <taxon>Planctomycetota</taxon>
        <taxon>Planctomycetia</taxon>
        <taxon>Planctomycetales</taxon>
        <taxon>Planctomycetaceae</taxon>
        <taxon>Fuerstiella</taxon>
    </lineage>
</organism>
<dbReference type="EMBL" id="CP017641">
    <property type="protein sequence ID" value="APZ93849.1"/>
    <property type="molecule type" value="Genomic_DNA"/>
</dbReference>
<dbReference type="RefSeq" id="WP_077025245.1">
    <property type="nucleotide sequence ID" value="NZ_CP017641.1"/>
</dbReference>
<keyword evidence="2" id="KW-1185">Reference proteome</keyword>
<name>A0A1P8WIH0_9PLAN</name>
<reference evidence="1 2" key="1">
    <citation type="journal article" date="2016" name="Front. Microbiol.">
        <title>Fuerstia marisgermanicae gen. nov., sp. nov., an Unusual Member of the Phylum Planctomycetes from the German Wadden Sea.</title>
        <authorList>
            <person name="Kohn T."/>
            <person name="Heuer A."/>
            <person name="Jogler M."/>
            <person name="Vollmers J."/>
            <person name="Boedeker C."/>
            <person name="Bunk B."/>
            <person name="Rast P."/>
            <person name="Borchert D."/>
            <person name="Glockner I."/>
            <person name="Freese H.M."/>
            <person name="Klenk H.P."/>
            <person name="Overmann J."/>
            <person name="Kaster A.K."/>
            <person name="Rohde M."/>
            <person name="Wiegand S."/>
            <person name="Jogler C."/>
        </authorList>
    </citation>
    <scope>NUCLEOTIDE SEQUENCE [LARGE SCALE GENOMIC DNA]</scope>
    <source>
        <strain evidence="1 2">NH11</strain>
    </source>
</reference>
<dbReference type="STRING" id="1891926.Fuma_03467"/>
<dbReference type="AlphaFoldDB" id="A0A1P8WIH0"/>
<accession>A0A1P8WIH0</accession>
<dbReference type="Proteomes" id="UP000187735">
    <property type="component" value="Chromosome"/>
</dbReference>
<dbReference type="KEGG" id="fmr:Fuma_03467"/>